<sequence>MASLVKSVPSSKKRNRKLALPSWLLPLVKQASLLAFWSVIKAISLRLIAPVAPASASIRLRLPPPPQPQHGVAAPALQPIQILYGSIYDDAKPRPR</sequence>
<proteinExistence type="predicted"/>
<dbReference type="EMBL" id="JAAMPC010000016">
    <property type="protein sequence ID" value="KAG2251043.1"/>
    <property type="molecule type" value="Genomic_DNA"/>
</dbReference>
<dbReference type="Proteomes" id="UP000886595">
    <property type="component" value="Unassembled WGS sequence"/>
</dbReference>
<comment type="caution">
    <text evidence="1">The sequence shown here is derived from an EMBL/GenBank/DDBJ whole genome shotgun (WGS) entry which is preliminary data.</text>
</comment>
<gene>
    <name evidence="1" type="ORF">Bca52824_081179</name>
</gene>
<accession>A0A8X7PI51</accession>
<reference evidence="1 2" key="1">
    <citation type="submission" date="2020-02" db="EMBL/GenBank/DDBJ databases">
        <authorList>
            <person name="Ma Q."/>
            <person name="Huang Y."/>
            <person name="Song X."/>
            <person name="Pei D."/>
        </authorList>
    </citation>
    <scope>NUCLEOTIDE SEQUENCE [LARGE SCALE GENOMIC DNA]</scope>
    <source>
        <strain evidence="1">Sxm20200214</strain>
        <tissue evidence="1">Leaf</tissue>
    </source>
</reference>
<organism evidence="1 2">
    <name type="scientific">Brassica carinata</name>
    <name type="common">Ethiopian mustard</name>
    <name type="synonym">Abyssinian cabbage</name>
    <dbReference type="NCBI Taxonomy" id="52824"/>
    <lineage>
        <taxon>Eukaryota</taxon>
        <taxon>Viridiplantae</taxon>
        <taxon>Streptophyta</taxon>
        <taxon>Embryophyta</taxon>
        <taxon>Tracheophyta</taxon>
        <taxon>Spermatophyta</taxon>
        <taxon>Magnoliopsida</taxon>
        <taxon>eudicotyledons</taxon>
        <taxon>Gunneridae</taxon>
        <taxon>Pentapetalae</taxon>
        <taxon>rosids</taxon>
        <taxon>malvids</taxon>
        <taxon>Brassicales</taxon>
        <taxon>Brassicaceae</taxon>
        <taxon>Brassiceae</taxon>
        <taxon>Brassica</taxon>
    </lineage>
</organism>
<evidence type="ECO:0000313" key="1">
    <source>
        <dbReference type="EMBL" id="KAG2251043.1"/>
    </source>
</evidence>
<protein>
    <submittedName>
        <fullName evidence="1">Uncharacterized protein</fullName>
    </submittedName>
</protein>
<evidence type="ECO:0000313" key="2">
    <source>
        <dbReference type="Proteomes" id="UP000886595"/>
    </source>
</evidence>
<dbReference type="OrthoDB" id="10579680at2759"/>
<dbReference type="AlphaFoldDB" id="A0A8X7PI51"/>
<keyword evidence="2" id="KW-1185">Reference proteome</keyword>
<name>A0A8X7PI51_BRACI</name>